<dbReference type="Pfam" id="PF13245">
    <property type="entry name" value="AAA_19"/>
    <property type="match status" value="1"/>
</dbReference>
<dbReference type="InterPro" id="IPR000212">
    <property type="entry name" value="DNA_helicase_UvrD/REP"/>
</dbReference>
<dbReference type="PANTHER" id="PTHR11070">
    <property type="entry name" value="UVRD / RECB / PCRA DNA HELICASE FAMILY MEMBER"/>
    <property type="match status" value="1"/>
</dbReference>
<keyword evidence="3 6" id="KW-0347">Helicase</keyword>
<dbReference type="EMBL" id="AMSD01000003">
    <property type="protein sequence ID" value="EPE37187.1"/>
    <property type="molecule type" value="Genomic_DNA"/>
</dbReference>
<evidence type="ECO:0000256" key="1">
    <source>
        <dbReference type="ARBA" id="ARBA00022741"/>
    </source>
</evidence>
<dbReference type="SUPFAM" id="SSF52540">
    <property type="entry name" value="P-loop containing nucleoside triphosphate hydrolases"/>
    <property type="match status" value="1"/>
</dbReference>
<dbReference type="Gene3D" id="3.40.50.300">
    <property type="entry name" value="P-loop containing nucleotide triphosphate hydrolases"/>
    <property type="match status" value="2"/>
</dbReference>
<dbReference type="eggNOG" id="COG0210">
    <property type="taxonomic scope" value="Bacteria"/>
</dbReference>
<dbReference type="Proteomes" id="UP000053688">
    <property type="component" value="Unassembled WGS sequence"/>
</dbReference>
<protein>
    <submittedName>
        <fullName evidence="6">F-box DNA helicase 1</fullName>
    </submittedName>
</protein>
<dbReference type="PATRIC" id="fig|1236703.3.peg.916"/>
<comment type="caution">
    <text evidence="6">The sequence shown here is derived from an EMBL/GenBank/DDBJ whole genome shotgun (WGS) entry which is preliminary data.</text>
</comment>
<dbReference type="AlphaFoldDB" id="S3DFK0"/>
<evidence type="ECO:0000256" key="4">
    <source>
        <dbReference type="ARBA" id="ARBA00022840"/>
    </source>
</evidence>
<reference evidence="6 7" key="1">
    <citation type="journal article" date="2014" name="Environ. Microbiol.">
        <title>Genomic signatures of obligate host dependence in the luminous bacterial symbiont of a vertebrate.</title>
        <authorList>
            <person name="Hendry T.A."/>
            <person name="de Wet J.R."/>
            <person name="Dunlap P.V."/>
        </authorList>
    </citation>
    <scope>NUCLEOTIDE SEQUENCE [LARGE SCALE GENOMIC DNA]</scope>
    <source>
        <strain evidence="6 7">Akat1</strain>
        <plasmid evidence="6">pPK001</plasmid>
    </source>
</reference>
<accession>S3DFK0</accession>
<name>S3DFK0_9GAMM</name>
<keyword evidence="7" id="KW-1185">Reference proteome</keyword>
<dbReference type="InterPro" id="IPR027417">
    <property type="entry name" value="P-loop_NTPase"/>
</dbReference>
<sequence length="492" mass="56481">MFQYQNVFIDGKKLSCEQFSILEEVKLGKNLIINAFAGTGKTFILRAISLKVLSSKSGLYLAFNRKIVNEATAVFTKNVSCRTIHSLAYKDVGIKYFRVGRMNQFLNAAILHDAFFKNTPAIFGILPIRICGMILSGIQSYCDSSDAEISVHHLNKVNFSDIDKNNIHELKETLFYFLKSIWSLIRDLESSSKLPITPNIYLKLWALKEPKLFYDYILIDEAQDQNPVVIDLLSKQNHLQQIWVGDKYQQIYEFRGAKNALDSINIDNHYVLTKSFRYGKEIAEYCNLLLSTHFNDNPNIRGLSKIKSVLSNKFEPDVVICRSNFALIAEVVYLKGNFKKKKVFINAYIHNLIYDLQEAEKIIRGKISFHPDFIPFKNWSEIVRFSKTSEGYHLKTVVNLIKEYNTSFLIELISKVKFIRESHADLIVSTVHQAKGREWNIVRLADDFKLKGSPGYNEEEGRLLYVAATRAKKVLDISFCSAASSFLEHNKS</sequence>
<dbReference type="GO" id="GO:0043138">
    <property type="term" value="F:3'-5' DNA helicase activity"/>
    <property type="evidence" value="ECO:0007669"/>
    <property type="project" value="TreeGrafter"/>
</dbReference>
<dbReference type="InterPro" id="IPR014017">
    <property type="entry name" value="DNA_helicase_UvrD-like_C"/>
</dbReference>
<feature type="domain" description="UvrD-like helicase C-terminal" evidence="5">
    <location>
        <begin position="409"/>
        <end position="481"/>
    </location>
</feature>
<evidence type="ECO:0000313" key="7">
    <source>
        <dbReference type="Proteomes" id="UP000053688"/>
    </source>
</evidence>
<evidence type="ECO:0000259" key="5">
    <source>
        <dbReference type="Pfam" id="PF13361"/>
    </source>
</evidence>
<dbReference type="PANTHER" id="PTHR11070:SF30">
    <property type="entry name" value="F-BOX DNA HELICASE 1"/>
    <property type="match status" value="1"/>
</dbReference>
<evidence type="ECO:0000256" key="3">
    <source>
        <dbReference type="ARBA" id="ARBA00022806"/>
    </source>
</evidence>
<keyword evidence="2" id="KW-0378">Hydrolase</keyword>
<dbReference type="GO" id="GO:0016787">
    <property type="term" value="F:hydrolase activity"/>
    <property type="evidence" value="ECO:0007669"/>
    <property type="project" value="UniProtKB-KW"/>
</dbReference>
<gene>
    <name evidence="6" type="ORF">O1U_0015</name>
</gene>
<dbReference type="RefSeq" id="WP_016504205.1">
    <property type="nucleotide sequence ID" value="NZ_AMSD01000003.1"/>
</dbReference>
<dbReference type="GO" id="GO:0005524">
    <property type="term" value="F:ATP binding"/>
    <property type="evidence" value="ECO:0007669"/>
    <property type="project" value="UniProtKB-KW"/>
</dbReference>
<dbReference type="Pfam" id="PF13361">
    <property type="entry name" value="UvrD_C"/>
    <property type="match status" value="1"/>
</dbReference>
<evidence type="ECO:0000313" key="6">
    <source>
        <dbReference type="EMBL" id="EPE37187.1"/>
    </source>
</evidence>
<keyword evidence="1" id="KW-0547">Nucleotide-binding</keyword>
<organism evidence="6 7">
    <name type="scientific">Candidatus Photodesmus katoptron Akat1</name>
    <dbReference type="NCBI Taxonomy" id="1236703"/>
    <lineage>
        <taxon>Bacteria</taxon>
        <taxon>Pseudomonadati</taxon>
        <taxon>Pseudomonadota</taxon>
        <taxon>Gammaproteobacteria</taxon>
        <taxon>Vibrionales</taxon>
        <taxon>Vibrionaceae</taxon>
        <taxon>Candidatus Photodesmus</taxon>
    </lineage>
</organism>
<keyword evidence="4" id="KW-0067">ATP-binding</keyword>
<evidence type="ECO:0000256" key="2">
    <source>
        <dbReference type="ARBA" id="ARBA00022801"/>
    </source>
</evidence>
<proteinExistence type="predicted"/>
<dbReference type="GO" id="GO:0003677">
    <property type="term" value="F:DNA binding"/>
    <property type="evidence" value="ECO:0007669"/>
    <property type="project" value="InterPro"/>
</dbReference>
<dbReference type="GO" id="GO:0000725">
    <property type="term" value="P:recombinational repair"/>
    <property type="evidence" value="ECO:0007669"/>
    <property type="project" value="TreeGrafter"/>
</dbReference>
<keyword evidence="6" id="KW-0614">Plasmid</keyword>
<geneLocation type="plasmid" evidence="6">
    <name>pPK001</name>
</geneLocation>